<gene>
    <name evidence="2" type="ORF">Ahy_A03g010603</name>
</gene>
<sequence length="217" mass="24735">MQNRVRRKLQPQKATCPRKRPSLLSSSPSPCCRCTSHRHCSPAPANFASDPNYSQVSRHRQTDQLCHSPRAEAVISSISVALVAADIRSWKISRLLVDHSPRPQRTSSLAIFTPQTPNCIKRTLAREYLLSGYKDTVESLEEVREFALAQVQSFNKIGILNCNEVNSCIFHLCSNLLEKRLGLSLNLVLIRENGYYRDIWRFDLDKSFGTYQKLEKS</sequence>
<name>A0A445DMW1_ARAHY</name>
<proteinExistence type="predicted"/>
<dbReference type="STRING" id="3818.A0A445DMW1"/>
<dbReference type="Proteomes" id="UP000289738">
    <property type="component" value="Chromosome A03"/>
</dbReference>
<evidence type="ECO:0000313" key="2">
    <source>
        <dbReference type="EMBL" id="RYR64502.1"/>
    </source>
</evidence>
<reference evidence="2 3" key="1">
    <citation type="submission" date="2019-01" db="EMBL/GenBank/DDBJ databases">
        <title>Sequencing of cultivated peanut Arachis hypogaea provides insights into genome evolution and oil improvement.</title>
        <authorList>
            <person name="Chen X."/>
        </authorList>
    </citation>
    <scope>NUCLEOTIDE SEQUENCE [LARGE SCALE GENOMIC DNA]</scope>
    <source>
        <strain evidence="3">cv. Fuhuasheng</strain>
        <tissue evidence="2">Leaves</tissue>
    </source>
</reference>
<organism evidence="2 3">
    <name type="scientific">Arachis hypogaea</name>
    <name type="common">Peanut</name>
    <dbReference type="NCBI Taxonomy" id="3818"/>
    <lineage>
        <taxon>Eukaryota</taxon>
        <taxon>Viridiplantae</taxon>
        <taxon>Streptophyta</taxon>
        <taxon>Embryophyta</taxon>
        <taxon>Tracheophyta</taxon>
        <taxon>Spermatophyta</taxon>
        <taxon>Magnoliopsida</taxon>
        <taxon>eudicotyledons</taxon>
        <taxon>Gunneridae</taxon>
        <taxon>Pentapetalae</taxon>
        <taxon>rosids</taxon>
        <taxon>fabids</taxon>
        <taxon>Fabales</taxon>
        <taxon>Fabaceae</taxon>
        <taxon>Papilionoideae</taxon>
        <taxon>50 kb inversion clade</taxon>
        <taxon>dalbergioids sensu lato</taxon>
        <taxon>Dalbergieae</taxon>
        <taxon>Pterocarpus clade</taxon>
        <taxon>Arachis</taxon>
    </lineage>
</organism>
<feature type="compositionally biased region" description="Basic residues" evidence="1">
    <location>
        <begin position="1"/>
        <end position="21"/>
    </location>
</feature>
<dbReference type="EMBL" id="SDMP01000003">
    <property type="protein sequence ID" value="RYR64502.1"/>
    <property type="molecule type" value="Genomic_DNA"/>
</dbReference>
<dbReference type="AlphaFoldDB" id="A0A445DMW1"/>
<evidence type="ECO:0000313" key="3">
    <source>
        <dbReference type="Proteomes" id="UP000289738"/>
    </source>
</evidence>
<comment type="caution">
    <text evidence="2">The sequence shown here is derived from an EMBL/GenBank/DDBJ whole genome shotgun (WGS) entry which is preliminary data.</text>
</comment>
<accession>A0A445DMW1</accession>
<keyword evidence="3" id="KW-1185">Reference proteome</keyword>
<evidence type="ECO:0000256" key="1">
    <source>
        <dbReference type="SAM" id="MobiDB-lite"/>
    </source>
</evidence>
<feature type="region of interest" description="Disordered" evidence="1">
    <location>
        <begin position="1"/>
        <end position="27"/>
    </location>
</feature>
<protein>
    <submittedName>
        <fullName evidence="2">Uncharacterized protein</fullName>
    </submittedName>
</protein>